<dbReference type="AlphaFoldDB" id="A0A226DBU0"/>
<evidence type="ECO:0000256" key="8">
    <source>
        <dbReference type="ARBA" id="ARBA00023136"/>
    </source>
</evidence>
<evidence type="ECO:0000256" key="10">
    <source>
        <dbReference type="ARBA" id="ARBA00023180"/>
    </source>
</evidence>
<dbReference type="InterPro" id="IPR015683">
    <property type="entry name" value="Ionotropic_Glu_rcpt"/>
</dbReference>
<evidence type="ECO:0000256" key="4">
    <source>
        <dbReference type="ARBA" id="ARBA00022475"/>
    </source>
</evidence>
<dbReference type="GO" id="GO:0015276">
    <property type="term" value="F:ligand-gated monoatomic ion channel activity"/>
    <property type="evidence" value="ECO:0007669"/>
    <property type="project" value="InterPro"/>
</dbReference>
<dbReference type="FunFam" id="3.40.190.10:FF:000061">
    <property type="entry name" value="Glutamate receptor, ionotropic kainate"/>
    <property type="match status" value="1"/>
</dbReference>
<dbReference type="STRING" id="158441.A0A226DBU0"/>
<dbReference type="Pfam" id="PF00060">
    <property type="entry name" value="Lig_chan"/>
    <property type="match status" value="1"/>
</dbReference>
<dbReference type="SUPFAM" id="SSF53850">
    <property type="entry name" value="Periplasmic binding protein-like II"/>
    <property type="match status" value="1"/>
</dbReference>
<dbReference type="PRINTS" id="PR00177">
    <property type="entry name" value="NMDARECEPTOR"/>
</dbReference>
<accession>A0A226DBU0</accession>
<dbReference type="GO" id="GO:0038023">
    <property type="term" value="F:signaling receptor activity"/>
    <property type="evidence" value="ECO:0007669"/>
    <property type="project" value="InterPro"/>
</dbReference>
<evidence type="ECO:0000256" key="12">
    <source>
        <dbReference type="ARBA" id="ARBA00023303"/>
    </source>
</evidence>
<gene>
    <name evidence="19" type="ORF">Fcan01_23415</name>
</gene>
<evidence type="ECO:0000256" key="16">
    <source>
        <dbReference type="SAM" id="MobiDB-lite"/>
    </source>
</evidence>
<keyword evidence="20" id="KW-1185">Reference proteome</keyword>
<keyword evidence="11" id="KW-1071">Ligand-gated ion channel</keyword>
<comment type="similarity">
    <text evidence="2">Belongs to the glutamate-gated ion channel (TC 1.A.10.1) family.</text>
</comment>
<evidence type="ECO:0000256" key="7">
    <source>
        <dbReference type="ARBA" id="ARBA00023065"/>
    </source>
</evidence>
<keyword evidence="5 17" id="KW-0812">Transmembrane</keyword>
<dbReference type="Proteomes" id="UP000198287">
    <property type="component" value="Unassembled WGS sequence"/>
</dbReference>
<feature type="site" description="Interaction with the cone snail toxin Con-ikot-ikot" evidence="14">
    <location>
        <position position="147"/>
    </location>
</feature>
<comment type="caution">
    <text evidence="19">The sequence shown here is derived from an EMBL/GenBank/DDBJ whole genome shotgun (WGS) entry which is preliminary data.</text>
</comment>
<keyword evidence="8 17" id="KW-0472">Membrane</keyword>
<evidence type="ECO:0000256" key="3">
    <source>
        <dbReference type="ARBA" id="ARBA00022448"/>
    </source>
</evidence>
<keyword evidence="3" id="KW-0813">Transport</keyword>
<feature type="binding site" evidence="13">
    <location>
        <position position="142"/>
    </location>
    <ligand>
        <name>L-glutamate</name>
        <dbReference type="ChEBI" id="CHEBI:29985"/>
    </ligand>
</feature>
<feature type="domain" description="Ionotropic glutamate receptor C-terminal" evidence="18">
    <location>
        <begin position="10"/>
        <end position="255"/>
    </location>
</feature>
<evidence type="ECO:0000256" key="17">
    <source>
        <dbReference type="SAM" id="Phobius"/>
    </source>
</evidence>
<keyword evidence="12" id="KW-0407">Ion channel</keyword>
<feature type="compositionally biased region" description="Polar residues" evidence="16">
    <location>
        <begin position="342"/>
        <end position="351"/>
    </location>
</feature>
<feature type="binding site" evidence="13">
    <location>
        <position position="192"/>
    </location>
    <ligand>
        <name>L-glutamate</name>
        <dbReference type="ChEBI" id="CHEBI:29985"/>
    </ligand>
</feature>
<feature type="region of interest" description="Disordered" evidence="16">
    <location>
        <begin position="332"/>
        <end position="365"/>
    </location>
</feature>
<dbReference type="PANTHER" id="PTHR18966">
    <property type="entry name" value="IONOTROPIC GLUTAMATE RECEPTOR"/>
    <property type="match status" value="1"/>
</dbReference>
<evidence type="ECO:0000256" key="11">
    <source>
        <dbReference type="ARBA" id="ARBA00023286"/>
    </source>
</evidence>
<organism evidence="19 20">
    <name type="scientific">Folsomia candida</name>
    <name type="common">Springtail</name>
    <dbReference type="NCBI Taxonomy" id="158441"/>
    <lineage>
        <taxon>Eukaryota</taxon>
        <taxon>Metazoa</taxon>
        <taxon>Ecdysozoa</taxon>
        <taxon>Arthropoda</taxon>
        <taxon>Hexapoda</taxon>
        <taxon>Collembola</taxon>
        <taxon>Entomobryomorpha</taxon>
        <taxon>Isotomoidea</taxon>
        <taxon>Isotomidae</taxon>
        <taxon>Proisotominae</taxon>
        <taxon>Folsomia</taxon>
    </lineage>
</organism>
<keyword evidence="4" id="KW-1003">Cell membrane</keyword>
<comment type="subcellular location">
    <subcellularLocation>
        <location evidence="1">Cell membrane</location>
        <topology evidence="1">Multi-pass membrane protein</topology>
    </subcellularLocation>
</comment>
<proteinExistence type="inferred from homology"/>
<reference evidence="19 20" key="1">
    <citation type="submission" date="2015-12" db="EMBL/GenBank/DDBJ databases">
        <title>The genome of Folsomia candida.</title>
        <authorList>
            <person name="Faddeeva A."/>
            <person name="Derks M.F."/>
            <person name="Anvar Y."/>
            <person name="Smit S."/>
            <person name="Van Straalen N."/>
            <person name="Roelofs D."/>
        </authorList>
    </citation>
    <scope>NUCLEOTIDE SEQUENCE [LARGE SCALE GENOMIC DNA]</scope>
    <source>
        <strain evidence="19 20">VU population</strain>
        <tissue evidence="19">Whole body</tissue>
    </source>
</reference>
<evidence type="ECO:0000313" key="19">
    <source>
        <dbReference type="EMBL" id="OXA41716.1"/>
    </source>
</evidence>
<evidence type="ECO:0000259" key="18">
    <source>
        <dbReference type="SMART" id="SM00079"/>
    </source>
</evidence>
<name>A0A226DBU0_FOLCA</name>
<feature type="transmembrane region" description="Helical" evidence="17">
    <location>
        <begin position="279"/>
        <end position="303"/>
    </location>
</feature>
<dbReference type="EMBL" id="LNIX01000028">
    <property type="protein sequence ID" value="OXA41716.1"/>
    <property type="molecule type" value="Genomic_DNA"/>
</dbReference>
<protein>
    <submittedName>
        <fullName evidence="19">Glutamate receptor ionotropic, kainate 2</fullName>
    </submittedName>
</protein>
<keyword evidence="7" id="KW-0406">Ion transport</keyword>
<evidence type="ECO:0000256" key="9">
    <source>
        <dbReference type="ARBA" id="ARBA00023170"/>
    </source>
</evidence>
<dbReference type="OMA" id="REERTCV"/>
<dbReference type="InterPro" id="IPR001508">
    <property type="entry name" value="Iono_Glu_rcpt_met"/>
</dbReference>
<sequence length="365" mass="41301">MKNNDDTVRMGLIPSLHKRPRRTRKQLDIDKQFVVQYRIPHATGKRYSPSGDVNEIRCRYVEPHNPHANEKRFLNYSIIFISIKMLDLAGMWWFFTLIMISSYTANLAAFLTMEGFEEGITDVASLPTQSKVKYGCLETGTTAKFFRESSFPLYKEIWNSMANMKPSPFENKNSDGIKRVNQSAGTYAFFMESVSIEYHTQRECSLTQLGGLLDSKGYGIALKKNSKYREAFNSKVLEFAEKGLLQQLKHRWWVEYGGGQCPSVTVSSSGAKPLTMANVGGVFVVLLGGCVCATLMAVIEFLWKSRKLGRNEDENKFDEMVKELRFALQCQGDKKPVKKSKPPTQNPSLAGSTPYLPFAKKDPSE</sequence>
<dbReference type="InterPro" id="IPR001320">
    <property type="entry name" value="Iontro_rcpt_C"/>
</dbReference>
<evidence type="ECO:0000256" key="1">
    <source>
        <dbReference type="ARBA" id="ARBA00004651"/>
    </source>
</evidence>
<evidence type="ECO:0000256" key="13">
    <source>
        <dbReference type="PIRSR" id="PIRSR601508-1"/>
    </source>
</evidence>
<evidence type="ECO:0000256" key="15">
    <source>
        <dbReference type="PIRSR" id="PIRSR601508-3"/>
    </source>
</evidence>
<evidence type="ECO:0000256" key="5">
    <source>
        <dbReference type="ARBA" id="ARBA00022692"/>
    </source>
</evidence>
<dbReference type="SMART" id="SM00079">
    <property type="entry name" value="PBPe"/>
    <property type="match status" value="1"/>
</dbReference>
<evidence type="ECO:0000313" key="20">
    <source>
        <dbReference type="Proteomes" id="UP000198287"/>
    </source>
</evidence>
<feature type="transmembrane region" description="Helical" evidence="17">
    <location>
        <begin position="73"/>
        <end position="95"/>
    </location>
</feature>
<evidence type="ECO:0000256" key="6">
    <source>
        <dbReference type="ARBA" id="ARBA00022989"/>
    </source>
</evidence>
<keyword evidence="10" id="KW-0325">Glycoprotein</keyword>
<feature type="disulfide bond" evidence="15">
    <location>
        <begin position="204"/>
        <end position="261"/>
    </location>
</feature>
<keyword evidence="6 17" id="KW-1133">Transmembrane helix</keyword>
<evidence type="ECO:0000256" key="14">
    <source>
        <dbReference type="PIRSR" id="PIRSR601508-2"/>
    </source>
</evidence>
<keyword evidence="15" id="KW-1015">Disulfide bond</keyword>
<dbReference type="GO" id="GO:0005886">
    <property type="term" value="C:plasma membrane"/>
    <property type="evidence" value="ECO:0007669"/>
    <property type="project" value="UniProtKB-SubCell"/>
</dbReference>
<dbReference type="OrthoDB" id="5984008at2759"/>
<keyword evidence="9 19" id="KW-0675">Receptor</keyword>
<dbReference type="Gene3D" id="3.40.190.10">
    <property type="entry name" value="Periplasmic binding protein-like II"/>
    <property type="match status" value="1"/>
</dbReference>
<feature type="site" description="Crucial to convey clamshell closure to channel opening" evidence="14">
    <location>
        <position position="120"/>
    </location>
</feature>
<evidence type="ECO:0000256" key="2">
    <source>
        <dbReference type="ARBA" id="ARBA00008685"/>
    </source>
</evidence>